<dbReference type="RefSeq" id="WP_144876260.1">
    <property type="nucleotide sequence ID" value="NZ_LR214380.1"/>
</dbReference>
<dbReference type="AlphaFoldDB" id="A0A563W2A2"/>
<protein>
    <submittedName>
        <fullName evidence="2">Uncharacterized protein</fullName>
    </submittedName>
</protein>
<feature type="region of interest" description="Disordered" evidence="1">
    <location>
        <begin position="9"/>
        <end position="32"/>
    </location>
</feature>
<accession>A0A563W2A2</accession>
<gene>
    <name evidence="2" type="ORF">H1P_6480001</name>
</gene>
<reference evidence="2 3" key="1">
    <citation type="submission" date="2019-01" db="EMBL/GenBank/DDBJ databases">
        <authorList>
            <person name="Brito A."/>
        </authorList>
    </citation>
    <scope>NUCLEOTIDE SEQUENCE [LARGE SCALE GENOMIC DNA]</scope>
    <source>
        <strain evidence="2">1</strain>
    </source>
</reference>
<dbReference type="Proteomes" id="UP000320055">
    <property type="component" value="Unassembled WGS sequence"/>
</dbReference>
<proteinExistence type="predicted"/>
<keyword evidence="3" id="KW-1185">Reference proteome</keyword>
<sequence length="69" mass="7529">MPHAIARIAKLKSGNIASSEQHTKRVRSVPNADPEVNNIRIVGQPETSNCNGLQKLEPRLAKTHVFGSD</sequence>
<organism evidence="2 3">
    <name type="scientific">Hyella patelloides LEGE 07179</name>
    <dbReference type="NCBI Taxonomy" id="945734"/>
    <lineage>
        <taxon>Bacteria</taxon>
        <taxon>Bacillati</taxon>
        <taxon>Cyanobacteriota</taxon>
        <taxon>Cyanophyceae</taxon>
        <taxon>Pleurocapsales</taxon>
        <taxon>Hyellaceae</taxon>
        <taxon>Hyella</taxon>
    </lineage>
</organism>
<dbReference type="EMBL" id="CAACVJ010000610">
    <property type="protein sequence ID" value="VEP17822.1"/>
    <property type="molecule type" value="Genomic_DNA"/>
</dbReference>
<evidence type="ECO:0000313" key="3">
    <source>
        <dbReference type="Proteomes" id="UP000320055"/>
    </source>
</evidence>
<evidence type="ECO:0000313" key="2">
    <source>
        <dbReference type="EMBL" id="VEP17822.1"/>
    </source>
</evidence>
<evidence type="ECO:0000256" key="1">
    <source>
        <dbReference type="SAM" id="MobiDB-lite"/>
    </source>
</evidence>
<name>A0A563W2A2_9CYAN</name>